<dbReference type="Pfam" id="PF03134">
    <property type="entry name" value="TB2_DP1_HVA22"/>
    <property type="match status" value="1"/>
</dbReference>
<comment type="subcellular location">
    <subcellularLocation>
        <location evidence="1">Membrane</location>
        <topology evidence="1">Multi-pass membrane protein</topology>
    </subcellularLocation>
</comment>
<sequence>MDAVMHHINDLDKYLSEIESLNRAEAFLLQKHEHLKKSYIVLGVIFLLFFFVLVDVGAEWITNFVGFLFPAYASIRAIQTRNSKDDTQWLTYWVVFSVLVVIEDFVEAFFEGIFFPYFVVKYIFCIWLMYPGFRGAEWCFNHIILAIPFLRLDERKEGSIASKIEKVVKEHDSDSEHSD</sequence>
<evidence type="ECO:0000256" key="1">
    <source>
        <dbReference type="RuleBase" id="RU362006"/>
    </source>
</evidence>
<keyword evidence="2" id="KW-0812">Transmembrane</keyword>
<gene>
    <name evidence="3" type="ORF">NAES01612_LOCUS19842</name>
</gene>
<reference evidence="3" key="1">
    <citation type="submission" date="2021-01" db="EMBL/GenBank/DDBJ databases">
        <authorList>
            <person name="Corre E."/>
            <person name="Pelletier E."/>
            <person name="Niang G."/>
            <person name="Scheremetjew M."/>
            <person name="Finn R."/>
            <person name="Kale V."/>
            <person name="Holt S."/>
            <person name="Cochrane G."/>
            <person name="Meng A."/>
            <person name="Brown T."/>
            <person name="Cohen L."/>
        </authorList>
    </citation>
    <scope>NUCLEOTIDE SEQUENCE</scope>
    <source>
        <strain evidence="3">SoJaBio B1-5/56/2</strain>
    </source>
</reference>
<keyword evidence="2" id="KW-0472">Membrane</keyword>
<dbReference type="InterPro" id="IPR004345">
    <property type="entry name" value="TB2_DP1_HVA22"/>
</dbReference>
<accession>A0A7S4P6Z8</accession>
<evidence type="ECO:0000313" key="3">
    <source>
        <dbReference type="EMBL" id="CAE2325462.1"/>
    </source>
</evidence>
<evidence type="ECO:0000256" key="2">
    <source>
        <dbReference type="SAM" id="Phobius"/>
    </source>
</evidence>
<protein>
    <recommendedName>
        <fullName evidence="4">Receptor expression-enhancing protein</fullName>
    </recommendedName>
</protein>
<dbReference type="GO" id="GO:0016020">
    <property type="term" value="C:membrane"/>
    <property type="evidence" value="ECO:0007669"/>
    <property type="project" value="UniProtKB-SubCell"/>
</dbReference>
<feature type="transmembrane region" description="Helical" evidence="2">
    <location>
        <begin position="38"/>
        <end position="54"/>
    </location>
</feature>
<keyword evidence="2" id="KW-1133">Transmembrane helix</keyword>
<name>A0A7S4P6Z8_9EUKA</name>
<proteinExistence type="inferred from homology"/>
<dbReference type="AlphaFoldDB" id="A0A7S4P6Z8"/>
<dbReference type="EMBL" id="HBKR01030269">
    <property type="protein sequence ID" value="CAE2325462.1"/>
    <property type="molecule type" value="Transcribed_RNA"/>
</dbReference>
<evidence type="ECO:0008006" key="4">
    <source>
        <dbReference type="Google" id="ProtNLM"/>
    </source>
</evidence>
<feature type="transmembrane region" description="Helical" evidence="2">
    <location>
        <begin position="112"/>
        <end position="130"/>
    </location>
</feature>
<organism evidence="3">
    <name type="scientific">Paramoeba aestuarina</name>
    <dbReference type="NCBI Taxonomy" id="180227"/>
    <lineage>
        <taxon>Eukaryota</taxon>
        <taxon>Amoebozoa</taxon>
        <taxon>Discosea</taxon>
        <taxon>Flabellinia</taxon>
        <taxon>Dactylopodida</taxon>
        <taxon>Paramoebidae</taxon>
        <taxon>Paramoeba</taxon>
    </lineage>
</organism>
<comment type="similarity">
    <text evidence="1">Belongs to the DP1 family.</text>
</comment>
<dbReference type="PANTHER" id="PTHR12300">
    <property type="entry name" value="HVA22-LIKE PROTEINS"/>
    <property type="match status" value="1"/>
</dbReference>